<dbReference type="Gene3D" id="2.60.40.3830">
    <property type="match status" value="1"/>
</dbReference>
<dbReference type="AlphaFoldDB" id="A0A6N8FM43"/>
<organism evidence="1 2">
    <name type="scientific">Ornithinibacillus caprae</name>
    <dbReference type="NCBI Taxonomy" id="2678566"/>
    <lineage>
        <taxon>Bacteria</taxon>
        <taxon>Bacillati</taxon>
        <taxon>Bacillota</taxon>
        <taxon>Bacilli</taxon>
        <taxon>Bacillales</taxon>
        <taxon>Bacillaceae</taxon>
        <taxon>Ornithinibacillus</taxon>
    </lineage>
</organism>
<proteinExistence type="predicted"/>
<dbReference type="EMBL" id="WOCA01000023">
    <property type="protein sequence ID" value="MUK90555.1"/>
    <property type="molecule type" value="Genomic_DNA"/>
</dbReference>
<evidence type="ECO:0000313" key="2">
    <source>
        <dbReference type="Proteomes" id="UP000469125"/>
    </source>
</evidence>
<evidence type="ECO:0000313" key="1">
    <source>
        <dbReference type="EMBL" id="MUK90555.1"/>
    </source>
</evidence>
<sequence>MMYRDRKFTILFAIVLFITGCATNTTKEEAEENATPKKDSPIDWQVRNDYLDDHGQILFSVLPDPNLTADKPYSYVFNFKESFDAYKNKELTIYAYHKEKEERITALSPKKISDPSPGYSSLEEFTTVIELPHSGLWRFEIVFDEEVYGDVIIEVDD</sequence>
<reference evidence="1 2" key="1">
    <citation type="submission" date="2019-11" db="EMBL/GenBank/DDBJ databases">
        <authorList>
            <person name="Li X."/>
        </authorList>
    </citation>
    <scope>NUCLEOTIDE SEQUENCE [LARGE SCALE GENOMIC DNA]</scope>
    <source>
        <strain evidence="1 2">L9</strain>
    </source>
</reference>
<gene>
    <name evidence="1" type="ORF">GMD78_19545</name>
</gene>
<keyword evidence="2" id="KW-1185">Reference proteome</keyword>
<comment type="caution">
    <text evidence="1">The sequence shown here is derived from an EMBL/GenBank/DDBJ whole genome shotgun (WGS) entry which is preliminary data.</text>
</comment>
<accession>A0A6N8FM43</accession>
<dbReference type="RefSeq" id="WP_155671457.1">
    <property type="nucleotide sequence ID" value="NZ_WOCA01000023.1"/>
</dbReference>
<name>A0A6N8FM43_9BACI</name>
<protein>
    <recommendedName>
        <fullName evidence="3">DUF4871 domain-containing protein</fullName>
    </recommendedName>
</protein>
<dbReference type="PROSITE" id="PS51257">
    <property type="entry name" value="PROKAR_LIPOPROTEIN"/>
    <property type="match status" value="1"/>
</dbReference>
<dbReference type="Proteomes" id="UP000469125">
    <property type="component" value="Unassembled WGS sequence"/>
</dbReference>
<evidence type="ECO:0008006" key="3">
    <source>
        <dbReference type="Google" id="ProtNLM"/>
    </source>
</evidence>